<gene>
    <name evidence="5" type="ORF">GXP67_31520</name>
</gene>
<feature type="domain" description="HTH araC/xylS-type" evidence="4">
    <location>
        <begin position="198"/>
        <end position="303"/>
    </location>
</feature>
<name>A0A6C0GS14_9BACT</name>
<dbReference type="PANTHER" id="PTHR43280:SF32">
    <property type="entry name" value="TRANSCRIPTIONAL REGULATORY PROTEIN"/>
    <property type="match status" value="1"/>
</dbReference>
<evidence type="ECO:0000256" key="2">
    <source>
        <dbReference type="ARBA" id="ARBA00023125"/>
    </source>
</evidence>
<evidence type="ECO:0000313" key="6">
    <source>
        <dbReference type="Proteomes" id="UP000480178"/>
    </source>
</evidence>
<accession>A0A6C0GS14</accession>
<reference evidence="5 6" key="1">
    <citation type="submission" date="2020-01" db="EMBL/GenBank/DDBJ databases">
        <authorList>
            <person name="Kim M.K."/>
        </authorList>
    </citation>
    <scope>NUCLEOTIDE SEQUENCE [LARGE SCALE GENOMIC DNA]</scope>
    <source>
        <strain evidence="5 6">172606-1</strain>
    </source>
</reference>
<dbReference type="InterPro" id="IPR009057">
    <property type="entry name" value="Homeodomain-like_sf"/>
</dbReference>
<dbReference type="Proteomes" id="UP000480178">
    <property type="component" value="Chromosome"/>
</dbReference>
<evidence type="ECO:0000313" key="5">
    <source>
        <dbReference type="EMBL" id="QHT70856.1"/>
    </source>
</evidence>
<dbReference type="RefSeq" id="WP_162446810.1">
    <property type="nucleotide sequence ID" value="NZ_CP048222.1"/>
</dbReference>
<protein>
    <submittedName>
        <fullName evidence="5">AraC family transcriptional regulator</fullName>
    </submittedName>
</protein>
<dbReference type="Pfam" id="PF12833">
    <property type="entry name" value="HTH_18"/>
    <property type="match status" value="1"/>
</dbReference>
<proteinExistence type="predicted"/>
<dbReference type="EMBL" id="CP048222">
    <property type="protein sequence ID" value="QHT70856.1"/>
    <property type="molecule type" value="Genomic_DNA"/>
</dbReference>
<dbReference type="PROSITE" id="PS01124">
    <property type="entry name" value="HTH_ARAC_FAMILY_2"/>
    <property type="match status" value="1"/>
</dbReference>
<keyword evidence="1" id="KW-0805">Transcription regulation</keyword>
<evidence type="ECO:0000256" key="3">
    <source>
        <dbReference type="ARBA" id="ARBA00023163"/>
    </source>
</evidence>
<dbReference type="KEGG" id="rhoz:GXP67_31520"/>
<organism evidence="5 6">
    <name type="scientific">Rhodocytophaga rosea</name>
    <dbReference type="NCBI Taxonomy" id="2704465"/>
    <lineage>
        <taxon>Bacteria</taxon>
        <taxon>Pseudomonadati</taxon>
        <taxon>Bacteroidota</taxon>
        <taxon>Cytophagia</taxon>
        <taxon>Cytophagales</taxon>
        <taxon>Rhodocytophagaceae</taxon>
        <taxon>Rhodocytophaga</taxon>
    </lineage>
</organism>
<dbReference type="GO" id="GO:0043565">
    <property type="term" value="F:sequence-specific DNA binding"/>
    <property type="evidence" value="ECO:0007669"/>
    <property type="project" value="InterPro"/>
</dbReference>
<dbReference type="SUPFAM" id="SSF46689">
    <property type="entry name" value="Homeodomain-like"/>
    <property type="match status" value="1"/>
</dbReference>
<keyword evidence="2" id="KW-0238">DNA-binding</keyword>
<evidence type="ECO:0000259" key="4">
    <source>
        <dbReference type="PROSITE" id="PS01124"/>
    </source>
</evidence>
<keyword evidence="6" id="KW-1185">Reference proteome</keyword>
<dbReference type="PANTHER" id="PTHR43280">
    <property type="entry name" value="ARAC-FAMILY TRANSCRIPTIONAL REGULATOR"/>
    <property type="match status" value="1"/>
</dbReference>
<dbReference type="AlphaFoldDB" id="A0A6C0GS14"/>
<evidence type="ECO:0000256" key="1">
    <source>
        <dbReference type="ARBA" id="ARBA00023015"/>
    </source>
</evidence>
<dbReference type="Gene3D" id="1.10.10.60">
    <property type="entry name" value="Homeodomain-like"/>
    <property type="match status" value="1"/>
</dbReference>
<dbReference type="SMART" id="SM00342">
    <property type="entry name" value="HTH_ARAC"/>
    <property type="match status" value="1"/>
</dbReference>
<keyword evidence="3" id="KW-0804">Transcription</keyword>
<dbReference type="GO" id="GO:0003700">
    <property type="term" value="F:DNA-binding transcription factor activity"/>
    <property type="evidence" value="ECO:0007669"/>
    <property type="project" value="InterPro"/>
</dbReference>
<dbReference type="InterPro" id="IPR018060">
    <property type="entry name" value="HTH_AraC"/>
</dbReference>
<sequence length="310" mass="35358">MKQNTDVRLTFSSIADLMQELGLPAPLHPLITLIDYDKQPIDLTQAGHWFELDFYKISFKKSFNGSVKYGPRQYDFKNGGLAFLAPHQPVQLSGDPCDHEGYTLFFHPDLLDHHGLAQSIHGYGFFSYAVTEALFLSEKEKDVVALLFRAMATELENNIDSFSQQVLVSQLELLLTHSNRFYNRQFITRKGVYHELINRMNLYLNDRLDNQDGLVSGLPSPQEVAGQLQVSQRYLSDILRSLTGKTTQQHIHLLLVEKAKVLLNQTTLTTAEIAYGLGFEHPQSFNKLFKQKTKLSPTEFRRGSFSKTDD</sequence>